<dbReference type="Pfam" id="PF01170">
    <property type="entry name" value="UPF0020"/>
    <property type="match status" value="1"/>
</dbReference>
<dbReference type="OrthoDB" id="47730at2759"/>
<comment type="caution">
    <text evidence="2">The sequence shown here is derived from an EMBL/GenBank/DDBJ whole genome shotgun (WGS) entry which is preliminary data.</text>
</comment>
<protein>
    <recommendedName>
        <fullName evidence="1">Ribosomal RNA large subunit methyltransferase K/L-like methyltransferase domain-containing protein</fullName>
    </recommendedName>
</protein>
<keyword evidence="3" id="KW-1185">Reference proteome</keyword>
<feature type="domain" description="Ribosomal RNA large subunit methyltransferase K/L-like methyltransferase" evidence="1">
    <location>
        <begin position="59"/>
        <end position="109"/>
    </location>
</feature>
<dbReference type="GO" id="GO:0043527">
    <property type="term" value="C:tRNA methyltransferase complex"/>
    <property type="evidence" value="ECO:0007669"/>
    <property type="project" value="UniProtKB-ARBA"/>
</dbReference>
<gene>
    <name evidence="2" type="ORF">DNTS_008757</name>
</gene>
<dbReference type="PANTHER" id="PTHR14911">
    <property type="entry name" value="THUMP DOMAIN-CONTAINING"/>
    <property type="match status" value="1"/>
</dbReference>
<reference evidence="2 3" key="1">
    <citation type="journal article" date="2019" name="Sci. Data">
        <title>Hybrid genome assembly and annotation of Danionella translucida.</title>
        <authorList>
            <person name="Kadobianskyi M."/>
            <person name="Schulze L."/>
            <person name="Schuelke M."/>
            <person name="Judkewitz B."/>
        </authorList>
    </citation>
    <scope>NUCLEOTIDE SEQUENCE [LARGE SCALE GENOMIC DNA]</scope>
    <source>
        <strain evidence="2 3">Bolton</strain>
    </source>
</reference>
<dbReference type="SUPFAM" id="SSF53335">
    <property type="entry name" value="S-adenosyl-L-methionine-dependent methyltransferases"/>
    <property type="match status" value="1"/>
</dbReference>
<organism evidence="2 3">
    <name type="scientific">Danionella cerebrum</name>
    <dbReference type="NCBI Taxonomy" id="2873325"/>
    <lineage>
        <taxon>Eukaryota</taxon>
        <taxon>Metazoa</taxon>
        <taxon>Chordata</taxon>
        <taxon>Craniata</taxon>
        <taxon>Vertebrata</taxon>
        <taxon>Euteleostomi</taxon>
        <taxon>Actinopterygii</taxon>
        <taxon>Neopterygii</taxon>
        <taxon>Teleostei</taxon>
        <taxon>Ostariophysi</taxon>
        <taxon>Cypriniformes</taxon>
        <taxon>Danionidae</taxon>
        <taxon>Danioninae</taxon>
        <taxon>Danionella</taxon>
    </lineage>
</organism>
<name>A0A553Q2Y2_9TELE</name>
<dbReference type="GO" id="GO:0016423">
    <property type="term" value="F:tRNA (guanine) methyltransferase activity"/>
    <property type="evidence" value="ECO:0007669"/>
    <property type="project" value="TreeGrafter"/>
</dbReference>
<dbReference type="GO" id="GO:0030488">
    <property type="term" value="P:tRNA methylation"/>
    <property type="evidence" value="ECO:0007669"/>
    <property type="project" value="TreeGrafter"/>
</dbReference>
<dbReference type="AlphaFoldDB" id="A0A553Q2Y2"/>
<feature type="non-terminal residue" evidence="2">
    <location>
        <position position="131"/>
    </location>
</feature>
<dbReference type="Proteomes" id="UP000316079">
    <property type="component" value="Unassembled WGS sequence"/>
</dbReference>
<dbReference type="InterPro" id="IPR029063">
    <property type="entry name" value="SAM-dependent_MTases_sf"/>
</dbReference>
<dbReference type="InterPro" id="IPR000241">
    <property type="entry name" value="RlmKL-like_Mtase"/>
</dbReference>
<sequence>MSKDVVENKGVEQHQLGLQYNTLYSSVLLEETDLYITQELKKLAEGEAKSAGKKQLCEVREYLHLSPLPDCVVLGTFELCKPQISDVIVDALCGSGAIPLEGAMEWAMSFFLAGDNNGEAVSRSVSNVKHI</sequence>
<evidence type="ECO:0000259" key="1">
    <source>
        <dbReference type="Pfam" id="PF01170"/>
    </source>
</evidence>
<evidence type="ECO:0000313" key="2">
    <source>
        <dbReference type="EMBL" id="TRY84257.1"/>
    </source>
</evidence>
<dbReference type="EMBL" id="SRMA01026419">
    <property type="protein sequence ID" value="TRY84257.1"/>
    <property type="molecule type" value="Genomic_DNA"/>
</dbReference>
<dbReference type="PANTHER" id="PTHR14911:SF13">
    <property type="entry name" value="TRNA (GUANINE(6)-N2)-METHYLTRANSFERASE THUMP3"/>
    <property type="match status" value="1"/>
</dbReference>
<proteinExistence type="predicted"/>
<evidence type="ECO:0000313" key="3">
    <source>
        <dbReference type="Proteomes" id="UP000316079"/>
    </source>
</evidence>
<accession>A0A553Q2Y2</accession>
<dbReference type="Gene3D" id="3.40.50.150">
    <property type="entry name" value="Vaccinia Virus protein VP39"/>
    <property type="match status" value="1"/>
</dbReference>